<sequence>MFSSVVELRAQLDEWAGRNGFRVVTGDWKMPRYARGQAWDRVMKVFYEGSDEWALEVCDDSGTVIYWHEGALEFITKQVEMVSFAVGKRYHLSRRSNRQKVVDELTELPGRFLQALRLDLEMRQQPAELLVEAMADKLLPQCKSLTCEEALHLFDQARSWDEADEILARVHGPALEEMRRRYRVQPGAPKQVRRKIARNIMRGN</sequence>
<dbReference type="EMBL" id="PYAG01000041">
    <property type="protein sequence ID" value="RAO26450.1"/>
    <property type="molecule type" value="Genomic_DNA"/>
</dbReference>
<reference evidence="1 2" key="1">
    <citation type="submission" date="2018-03" db="EMBL/GenBank/DDBJ databases">
        <title>Defining the species Micromonospora saelicesensis and Micromonospora noduli under the framework of genomics.</title>
        <authorList>
            <person name="Riesco R."/>
            <person name="Trujillo M.E."/>
        </authorList>
    </citation>
    <scope>NUCLEOTIDE SEQUENCE [LARGE SCALE GENOMIC DNA]</scope>
    <source>
        <strain evidence="1 2">PSN13</strain>
    </source>
</reference>
<dbReference type="AlphaFoldDB" id="A0A328NGT5"/>
<name>A0A328NGT5_9ACTN</name>
<dbReference type="RefSeq" id="WP_112678832.1">
    <property type="nucleotide sequence ID" value="NZ_PYAG01000041.1"/>
</dbReference>
<dbReference type="Proteomes" id="UP000249419">
    <property type="component" value="Unassembled WGS sequence"/>
</dbReference>
<accession>A0A328NGT5</accession>
<gene>
    <name evidence="1" type="ORF">PSN13_06478</name>
</gene>
<evidence type="ECO:0000313" key="2">
    <source>
        <dbReference type="Proteomes" id="UP000249419"/>
    </source>
</evidence>
<organism evidence="1 2">
    <name type="scientific">Micromonospora saelicesensis</name>
    <dbReference type="NCBI Taxonomy" id="285676"/>
    <lineage>
        <taxon>Bacteria</taxon>
        <taxon>Bacillati</taxon>
        <taxon>Actinomycetota</taxon>
        <taxon>Actinomycetes</taxon>
        <taxon>Micromonosporales</taxon>
        <taxon>Micromonosporaceae</taxon>
        <taxon>Micromonospora</taxon>
    </lineage>
</organism>
<evidence type="ECO:0000313" key="1">
    <source>
        <dbReference type="EMBL" id="RAO26450.1"/>
    </source>
</evidence>
<comment type="caution">
    <text evidence="1">The sequence shown here is derived from an EMBL/GenBank/DDBJ whole genome shotgun (WGS) entry which is preliminary data.</text>
</comment>
<protein>
    <submittedName>
        <fullName evidence="1">Uncharacterized protein</fullName>
    </submittedName>
</protein>
<proteinExistence type="predicted"/>